<accession>A0ABX7FID9</accession>
<protein>
    <recommendedName>
        <fullName evidence="3">HTH araC/xylS-type domain-containing protein</fullName>
    </recommendedName>
</protein>
<name>A0ABX7FID9_BRECH</name>
<keyword evidence="2" id="KW-1185">Reference proteome</keyword>
<gene>
    <name evidence="1" type="ORF">JNE38_20730</name>
</gene>
<sequence>MESNLWDRIKAYLETSDKELRNISSGITRIEMAIRLLEKGFDPVLTAELTQVKLAFVYSIKRIITAKNLIRKGVNLESVSEQTGFSISELEQMKDDFYHEEPKGT</sequence>
<evidence type="ECO:0000313" key="1">
    <source>
        <dbReference type="EMBL" id="QRG65986.1"/>
    </source>
</evidence>
<proteinExistence type="predicted"/>
<evidence type="ECO:0008006" key="3">
    <source>
        <dbReference type="Google" id="ProtNLM"/>
    </source>
</evidence>
<dbReference type="Proteomes" id="UP000596248">
    <property type="component" value="Chromosome"/>
</dbReference>
<reference evidence="1 2" key="1">
    <citation type="submission" date="2021-01" db="EMBL/GenBank/DDBJ databases">
        <title>Identification of strong promoters based on the transcriptome of Brevibacillus choshinensis.</title>
        <authorList>
            <person name="Yao D."/>
            <person name="Zhang K."/>
            <person name="Wu J."/>
        </authorList>
    </citation>
    <scope>NUCLEOTIDE SEQUENCE [LARGE SCALE GENOMIC DNA]</scope>
    <source>
        <strain evidence="1 2">HPD31-SP3</strain>
    </source>
</reference>
<dbReference type="EMBL" id="CP069127">
    <property type="protein sequence ID" value="QRG65986.1"/>
    <property type="molecule type" value="Genomic_DNA"/>
</dbReference>
<organism evidence="1 2">
    <name type="scientific">Brevibacillus choshinensis</name>
    <dbReference type="NCBI Taxonomy" id="54911"/>
    <lineage>
        <taxon>Bacteria</taxon>
        <taxon>Bacillati</taxon>
        <taxon>Bacillota</taxon>
        <taxon>Bacilli</taxon>
        <taxon>Bacillales</taxon>
        <taxon>Paenibacillaceae</taxon>
        <taxon>Brevibacillus</taxon>
    </lineage>
</organism>
<evidence type="ECO:0000313" key="2">
    <source>
        <dbReference type="Proteomes" id="UP000596248"/>
    </source>
</evidence>
<dbReference type="RefSeq" id="WP_203353055.1">
    <property type="nucleotide sequence ID" value="NZ_CP069127.1"/>
</dbReference>